<evidence type="ECO:0000313" key="2">
    <source>
        <dbReference type="Proteomes" id="UP000281553"/>
    </source>
</evidence>
<evidence type="ECO:0008006" key="3">
    <source>
        <dbReference type="Google" id="ProtNLM"/>
    </source>
</evidence>
<keyword evidence="2" id="KW-1185">Reference proteome</keyword>
<proteinExistence type="predicted"/>
<protein>
    <recommendedName>
        <fullName evidence="3">OB domain-containing protein</fullName>
    </recommendedName>
</protein>
<dbReference type="SUPFAM" id="SSF50249">
    <property type="entry name" value="Nucleic acid-binding proteins"/>
    <property type="match status" value="1"/>
</dbReference>
<organism evidence="1 2">
    <name type="scientific">Dibothriocephalus latus</name>
    <name type="common">Fish tapeworm</name>
    <name type="synonym">Diphyllobothrium latum</name>
    <dbReference type="NCBI Taxonomy" id="60516"/>
    <lineage>
        <taxon>Eukaryota</taxon>
        <taxon>Metazoa</taxon>
        <taxon>Spiralia</taxon>
        <taxon>Lophotrochozoa</taxon>
        <taxon>Platyhelminthes</taxon>
        <taxon>Cestoda</taxon>
        <taxon>Eucestoda</taxon>
        <taxon>Diphyllobothriidea</taxon>
        <taxon>Diphyllobothriidae</taxon>
        <taxon>Dibothriocephalus</taxon>
    </lineage>
</organism>
<dbReference type="Gene3D" id="2.40.50.140">
    <property type="entry name" value="Nucleic acid-binding proteins"/>
    <property type="match status" value="1"/>
</dbReference>
<accession>A0A3P7M1T1</accession>
<dbReference type="AlphaFoldDB" id="A0A3P7M1T1"/>
<dbReference type="InterPro" id="IPR012340">
    <property type="entry name" value="NA-bd_OB-fold"/>
</dbReference>
<dbReference type="Proteomes" id="UP000281553">
    <property type="component" value="Unassembled WGS sequence"/>
</dbReference>
<evidence type="ECO:0000313" key="1">
    <source>
        <dbReference type="EMBL" id="VDN12281.1"/>
    </source>
</evidence>
<sequence length="68" mass="7740">MCGWLYSTRLSCAFLLIKDAYGITQVLVDKSFRKLIPPSDSAIKVEGEVRLRPEKDINPVTFLKKIIN</sequence>
<gene>
    <name evidence="1" type="ORF">DILT_LOCUS8112</name>
</gene>
<name>A0A3P7M1T1_DIBLA</name>
<reference evidence="1 2" key="1">
    <citation type="submission" date="2018-11" db="EMBL/GenBank/DDBJ databases">
        <authorList>
            <consortium name="Pathogen Informatics"/>
        </authorList>
    </citation>
    <scope>NUCLEOTIDE SEQUENCE [LARGE SCALE GENOMIC DNA]</scope>
</reference>
<dbReference type="EMBL" id="UYRU01053515">
    <property type="protein sequence ID" value="VDN12281.1"/>
    <property type="molecule type" value="Genomic_DNA"/>
</dbReference>